<reference evidence="1 2" key="1">
    <citation type="journal article" date="2016" name="Nat. Commun.">
        <title>Thousands of microbial genomes shed light on interconnected biogeochemical processes in an aquifer system.</title>
        <authorList>
            <person name="Anantharaman K."/>
            <person name="Brown C.T."/>
            <person name="Hug L.A."/>
            <person name="Sharon I."/>
            <person name="Castelle C.J."/>
            <person name="Probst A.J."/>
            <person name="Thomas B.C."/>
            <person name="Singh A."/>
            <person name="Wilkins M.J."/>
            <person name="Karaoz U."/>
            <person name="Brodie E.L."/>
            <person name="Williams K.H."/>
            <person name="Hubbard S.S."/>
            <person name="Banfield J.F."/>
        </authorList>
    </citation>
    <scope>NUCLEOTIDE SEQUENCE [LARGE SCALE GENOMIC DNA]</scope>
</reference>
<sequence length="91" mass="10472">MTVKKLIWDGWNIEHIARHNVTKDEVEELCTYQPIVEKGYGGRIRLIGPTNSGRMLGIVLAPKSDKIYYVVTARPASRKERKAYEQKNTKI</sequence>
<protein>
    <recommendedName>
        <fullName evidence="3">BrnT family toxin</fullName>
    </recommendedName>
</protein>
<dbReference type="InterPro" id="IPR038573">
    <property type="entry name" value="BrnT_sf"/>
</dbReference>
<name>A0A1F7YXV3_9BACT</name>
<dbReference type="Proteomes" id="UP000178870">
    <property type="component" value="Unassembled WGS sequence"/>
</dbReference>
<organism evidence="1 2">
    <name type="scientific">Candidatus Woesebacteria bacterium RIFCSPHIGHO2_01_FULL_44_21</name>
    <dbReference type="NCBI Taxonomy" id="1802503"/>
    <lineage>
        <taxon>Bacteria</taxon>
        <taxon>Candidatus Woeseibacteriota</taxon>
    </lineage>
</organism>
<gene>
    <name evidence="1" type="ORF">A2803_00845</name>
</gene>
<dbReference type="EMBL" id="MGGP01000018">
    <property type="protein sequence ID" value="OGM32097.1"/>
    <property type="molecule type" value="Genomic_DNA"/>
</dbReference>
<evidence type="ECO:0000313" key="2">
    <source>
        <dbReference type="Proteomes" id="UP000178870"/>
    </source>
</evidence>
<dbReference type="AlphaFoldDB" id="A0A1F7YXV3"/>
<evidence type="ECO:0008006" key="3">
    <source>
        <dbReference type="Google" id="ProtNLM"/>
    </source>
</evidence>
<comment type="caution">
    <text evidence="1">The sequence shown here is derived from an EMBL/GenBank/DDBJ whole genome shotgun (WGS) entry which is preliminary data.</text>
</comment>
<evidence type="ECO:0000313" key="1">
    <source>
        <dbReference type="EMBL" id="OGM32097.1"/>
    </source>
</evidence>
<accession>A0A1F7YXV3</accession>
<dbReference type="Gene3D" id="3.10.450.530">
    <property type="entry name" value="Ribonuclease toxin, BrnT, of type II toxin-antitoxin system"/>
    <property type="match status" value="1"/>
</dbReference>
<proteinExistence type="predicted"/>